<accession>A0A6C0JUZ9</accession>
<organism evidence="1">
    <name type="scientific">viral metagenome</name>
    <dbReference type="NCBI Taxonomy" id="1070528"/>
    <lineage>
        <taxon>unclassified sequences</taxon>
        <taxon>metagenomes</taxon>
        <taxon>organismal metagenomes</taxon>
    </lineage>
</organism>
<dbReference type="EMBL" id="MN740698">
    <property type="protein sequence ID" value="QHU08530.1"/>
    <property type="molecule type" value="Genomic_DNA"/>
</dbReference>
<sequence length="375" mass="43096">MYVLPIVFNPKKVSSFKVSINCGGCTRTPETEYEETSNPELKKLLVTIADGHFTSRRLCYQRGVSLPIPFKRNKKNIRLVEEERSYHYEAVSMGGRLWLYIPYGAKEPADVKATLATSCKRVSYIKYFGAPVFDFVPPSNVERLNISGINLFMDSRTWIKVDDNEFDEEIAGEDVARLMRKLSIEGVASIREGVKLHDYLLSVCHEHGRNAFSSLTHLTILNGADLNIFLKYFDINHLKELTILNTEADSYSRCTAPRLEVEHLVMSVHEPHVFNGVSRVTFNSILMRDQPSVEYTDDDTIKGITYLSHESFMTEGRNALRMNIMDLRYLVERPITRFKLTLNRNDDYIVQRESGAEDVQLSREVEVILRATYKD</sequence>
<name>A0A6C0JUZ9_9ZZZZ</name>
<proteinExistence type="predicted"/>
<reference evidence="1" key="1">
    <citation type="journal article" date="2020" name="Nature">
        <title>Giant virus diversity and host interactions through global metagenomics.</title>
        <authorList>
            <person name="Schulz F."/>
            <person name="Roux S."/>
            <person name="Paez-Espino D."/>
            <person name="Jungbluth S."/>
            <person name="Walsh D.A."/>
            <person name="Denef V.J."/>
            <person name="McMahon K.D."/>
            <person name="Konstantinidis K.T."/>
            <person name="Eloe-Fadrosh E.A."/>
            <person name="Kyrpides N.C."/>
            <person name="Woyke T."/>
        </authorList>
    </citation>
    <scope>NUCLEOTIDE SEQUENCE</scope>
    <source>
        <strain evidence="1">GVMAG-S-1063924-116</strain>
    </source>
</reference>
<dbReference type="AlphaFoldDB" id="A0A6C0JUZ9"/>
<protein>
    <submittedName>
        <fullName evidence="1">Uncharacterized protein</fullName>
    </submittedName>
</protein>
<evidence type="ECO:0000313" key="1">
    <source>
        <dbReference type="EMBL" id="QHU08530.1"/>
    </source>
</evidence>